<protein>
    <submittedName>
        <fullName evidence="2">Uncharacterized protein</fullName>
    </submittedName>
</protein>
<name>A0A7X2XWJ7_9LACO</name>
<evidence type="ECO:0000313" key="2">
    <source>
        <dbReference type="EMBL" id="MTV81606.1"/>
    </source>
</evidence>
<evidence type="ECO:0000313" key="3">
    <source>
        <dbReference type="Proteomes" id="UP000466388"/>
    </source>
</evidence>
<accession>A0A7X2XWJ7</accession>
<sequence length="65" mass="7296">MEQILKFAASSISIGRLLQVHSKNVIPFEHRLNKVTHKTALELGEAKKSKADSEPEVVSLDEIRK</sequence>
<evidence type="ECO:0000256" key="1">
    <source>
        <dbReference type="SAM" id="MobiDB-lite"/>
    </source>
</evidence>
<keyword evidence="3" id="KW-1185">Reference proteome</keyword>
<comment type="caution">
    <text evidence="2">The sequence shown here is derived from an EMBL/GenBank/DDBJ whole genome shotgun (WGS) entry which is preliminary data.</text>
</comment>
<gene>
    <name evidence="2" type="ORF">GM612_02915</name>
</gene>
<dbReference type="RefSeq" id="WP_155430879.1">
    <property type="nucleotide sequence ID" value="NZ_WNJO01000002.1"/>
</dbReference>
<dbReference type="Proteomes" id="UP000466388">
    <property type="component" value="Unassembled WGS sequence"/>
</dbReference>
<feature type="region of interest" description="Disordered" evidence="1">
    <location>
        <begin position="45"/>
        <end position="65"/>
    </location>
</feature>
<proteinExistence type="predicted"/>
<dbReference type="EMBL" id="WNJO01000002">
    <property type="protein sequence ID" value="MTV81606.1"/>
    <property type="molecule type" value="Genomic_DNA"/>
</dbReference>
<organism evidence="2 3">
    <name type="scientific">Secundilactobacillus folii</name>
    <dbReference type="NCBI Taxonomy" id="2678357"/>
    <lineage>
        <taxon>Bacteria</taxon>
        <taxon>Bacillati</taxon>
        <taxon>Bacillota</taxon>
        <taxon>Bacilli</taxon>
        <taxon>Lactobacillales</taxon>
        <taxon>Lactobacillaceae</taxon>
        <taxon>Secundilactobacillus</taxon>
    </lineage>
</organism>
<reference evidence="2 3" key="1">
    <citation type="submission" date="2019-11" db="EMBL/GenBank/DDBJ databases">
        <title>Lactobacillus sp. nov. CRM56-3, isolated from fermented tea leaves.</title>
        <authorList>
            <person name="Phuengjayaem S."/>
            <person name="Tanasupawat S."/>
        </authorList>
    </citation>
    <scope>NUCLEOTIDE SEQUENCE [LARGE SCALE GENOMIC DNA]</scope>
    <source>
        <strain evidence="2 3">CRM56-3</strain>
    </source>
</reference>
<dbReference type="AlphaFoldDB" id="A0A7X2XWJ7"/>